<dbReference type="Proteomes" id="UP000034050">
    <property type="component" value="Unassembled WGS sequence"/>
</dbReference>
<gene>
    <name evidence="5" type="ORF">UV61_C0014G0015</name>
</gene>
<dbReference type="InterPro" id="IPR038657">
    <property type="entry name" value="Ribosomal_bL19_sf"/>
</dbReference>
<evidence type="ECO:0000313" key="5">
    <source>
        <dbReference type="EMBL" id="KKS85915.1"/>
    </source>
</evidence>
<dbReference type="GO" id="GO:0022625">
    <property type="term" value="C:cytosolic large ribosomal subunit"/>
    <property type="evidence" value="ECO:0007669"/>
    <property type="project" value="TreeGrafter"/>
</dbReference>
<dbReference type="Pfam" id="PF01245">
    <property type="entry name" value="Ribosomal_L19"/>
    <property type="match status" value="1"/>
</dbReference>
<comment type="caution">
    <text evidence="5">The sequence shown here is derived from an EMBL/GenBank/DDBJ whole genome shotgun (WGS) entry which is preliminary data.</text>
</comment>
<dbReference type="SUPFAM" id="SSF50104">
    <property type="entry name" value="Translation proteins SH3-like domain"/>
    <property type="match status" value="1"/>
</dbReference>
<accession>A0A0G1CJB0</accession>
<keyword evidence="3 4" id="KW-0687">Ribonucleoprotein</keyword>
<proteinExistence type="inferred from homology"/>
<dbReference type="GO" id="GO:0006412">
    <property type="term" value="P:translation"/>
    <property type="evidence" value="ECO:0007669"/>
    <property type="project" value="InterPro"/>
</dbReference>
<keyword evidence="2 5" id="KW-0689">Ribosomal protein</keyword>
<name>A0A0G1CJB0_9BACT</name>
<dbReference type="NCBIfam" id="TIGR01024">
    <property type="entry name" value="rplS_bact"/>
    <property type="match status" value="1"/>
</dbReference>
<evidence type="ECO:0000256" key="4">
    <source>
        <dbReference type="RuleBase" id="RU000559"/>
    </source>
</evidence>
<evidence type="ECO:0000313" key="6">
    <source>
        <dbReference type="Proteomes" id="UP000034050"/>
    </source>
</evidence>
<dbReference type="Gene3D" id="2.30.30.790">
    <property type="match status" value="1"/>
</dbReference>
<evidence type="ECO:0000256" key="2">
    <source>
        <dbReference type="ARBA" id="ARBA00022980"/>
    </source>
</evidence>
<sequence length="143" mass="15668">MALIATVCGIQVHVGDTVTIHYKIIEKETVAGKTKKEKHEEQKERTQGFTGIVIAIKGAGANQSFTVRHMGIGNIGVERIFPVVSPWIKKVTINKTGKTKRAKLYYLRHVAAKEVKQVGEVVKETVEAKSSPTVHASQQPPQG</sequence>
<dbReference type="InterPro" id="IPR008991">
    <property type="entry name" value="Translation_prot_SH3-like_sf"/>
</dbReference>
<dbReference type="PATRIC" id="fig|1618446.3.peg.1254"/>
<dbReference type="PRINTS" id="PR00061">
    <property type="entry name" value="RIBOSOMALL19"/>
</dbReference>
<comment type="similarity">
    <text evidence="1 4">Belongs to the bacterial ribosomal protein bL19 family.</text>
</comment>
<dbReference type="STRING" id="1618446.UV61_C0014G0015"/>
<dbReference type="InterPro" id="IPR001857">
    <property type="entry name" value="Ribosomal_bL19"/>
</dbReference>
<comment type="function">
    <text evidence="4">This protein is located at the 30S-50S ribosomal subunit interface and may play a role in the structure and function of the aminoacyl-tRNA binding site.</text>
</comment>
<dbReference type="AlphaFoldDB" id="A0A0G1CJB0"/>
<dbReference type="GO" id="GO:0003735">
    <property type="term" value="F:structural constituent of ribosome"/>
    <property type="evidence" value="ECO:0007669"/>
    <property type="project" value="InterPro"/>
</dbReference>
<evidence type="ECO:0000256" key="1">
    <source>
        <dbReference type="ARBA" id="ARBA00005781"/>
    </source>
</evidence>
<dbReference type="EMBL" id="LCFD01000014">
    <property type="protein sequence ID" value="KKS85915.1"/>
    <property type="molecule type" value="Genomic_DNA"/>
</dbReference>
<evidence type="ECO:0000256" key="3">
    <source>
        <dbReference type="ARBA" id="ARBA00023274"/>
    </source>
</evidence>
<dbReference type="InterPro" id="IPR018257">
    <property type="entry name" value="Ribosomal_bL19_CS"/>
</dbReference>
<dbReference type="PANTHER" id="PTHR15680">
    <property type="entry name" value="RIBOSOMAL PROTEIN L19"/>
    <property type="match status" value="1"/>
</dbReference>
<dbReference type="PROSITE" id="PS01015">
    <property type="entry name" value="RIBOSOMAL_L19"/>
    <property type="match status" value="1"/>
</dbReference>
<reference evidence="5 6" key="1">
    <citation type="journal article" date="2015" name="Nature">
        <title>rRNA introns, odd ribosomes, and small enigmatic genomes across a large radiation of phyla.</title>
        <authorList>
            <person name="Brown C.T."/>
            <person name="Hug L.A."/>
            <person name="Thomas B.C."/>
            <person name="Sharon I."/>
            <person name="Castelle C.J."/>
            <person name="Singh A."/>
            <person name="Wilkins M.J."/>
            <person name="Williams K.H."/>
            <person name="Banfield J.F."/>
        </authorList>
    </citation>
    <scope>NUCLEOTIDE SEQUENCE [LARGE SCALE GENOMIC DNA]</scope>
</reference>
<dbReference type="PANTHER" id="PTHR15680:SF9">
    <property type="entry name" value="LARGE RIBOSOMAL SUBUNIT PROTEIN BL19M"/>
    <property type="match status" value="1"/>
</dbReference>
<protein>
    <recommendedName>
        <fullName evidence="4">50S ribosomal protein L19</fullName>
    </recommendedName>
</protein>
<organism evidence="5 6">
    <name type="scientific">Candidatus Gottesmanbacteria bacterium GW2011_GWB1_43_11</name>
    <dbReference type="NCBI Taxonomy" id="1618446"/>
    <lineage>
        <taxon>Bacteria</taxon>
        <taxon>Candidatus Gottesmaniibacteriota</taxon>
    </lineage>
</organism>